<keyword evidence="2" id="KW-0472">Membrane</keyword>
<evidence type="ECO:0000256" key="2">
    <source>
        <dbReference type="SAM" id="Phobius"/>
    </source>
</evidence>
<dbReference type="AlphaFoldDB" id="A0A285RQX6"/>
<evidence type="ECO:0000256" key="3">
    <source>
        <dbReference type="SAM" id="SignalP"/>
    </source>
</evidence>
<sequence length="216" mass="23681">MKNKIRLITVAAALLIGSMPLTAFAQVPDNVDTSVIDEDTETKEDDHTPLTPDGNMTLVDDITTSDGHAKQFMTVTTKSGHIFYIIVDRDDKGTNTVHFLNQVDERDLMDLISDEDKEEIEAATGTKVVPKTTETEPTDATSEDNQQADKTSKKKTSGPNPILGLCIVLGLAGVGGFYWYSNRDSFKRKKNGADPDSDYADDYIEMPGAEDEKGDE</sequence>
<dbReference type="Proteomes" id="UP000219563">
    <property type="component" value="Unassembled WGS sequence"/>
</dbReference>
<feature type="region of interest" description="Disordered" evidence="1">
    <location>
        <begin position="120"/>
        <end position="156"/>
    </location>
</feature>
<accession>A0A285RQX6</accession>
<dbReference type="RefSeq" id="WP_097075747.1">
    <property type="nucleotide sequence ID" value="NZ_OBMR01000003.1"/>
</dbReference>
<feature type="signal peptide" evidence="3">
    <location>
        <begin position="1"/>
        <end position="25"/>
    </location>
</feature>
<feature type="transmembrane region" description="Helical" evidence="2">
    <location>
        <begin position="162"/>
        <end position="180"/>
    </location>
</feature>
<keyword evidence="2" id="KW-1133">Transmembrane helix</keyword>
<dbReference type="InterPro" id="IPR025376">
    <property type="entry name" value="CD1107-like_dom"/>
</dbReference>
<feature type="chain" id="PRO_5012402711" description="Mobile element protein CD1107-like domain-containing protein" evidence="3">
    <location>
        <begin position="26"/>
        <end position="216"/>
    </location>
</feature>
<proteinExistence type="predicted"/>
<feature type="compositionally biased region" description="Acidic residues" evidence="1">
    <location>
        <begin position="195"/>
        <end position="216"/>
    </location>
</feature>
<protein>
    <recommendedName>
        <fullName evidence="4">Mobile element protein CD1107-like domain-containing protein</fullName>
    </recommendedName>
</protein>
<dbReference type="Pfam" id="PF14283">
    <property type="entry name" value="CD1107-like"/>
    <property type="match status" value="1"/>
</dbReference>
<evidence type="ECO:0000313" key="6">
    <source>
        <dbReference type="Proteomes" id="UP000219563"/>
    </source>
</evidence>
<evidence type="ECO:0000256" key="1">
    <source>
        <dbReference type="SAM" id="MobiDB-lite"/>
    </source>
</evidence>
<organism evidence="5 6">
    <name type="scientific">Pseudobutyrivibrio ruminis DSM 9787</name>
    <dbReference type="NCBI Taxonomy" id="1123011"/>
    <lineage>
        <taxon>Bacteria</taxon>
        <taxon>Bacillati</taxon>
        <taxon>Bacillota</taxon>
        <taxon>Clostridia</taxon>
        <taxon>Lachnospirales</taxon>
        <taxon>Lachnospiraceae</taxon>
        <taxon>Pseudobutyrivibrio</taxon>
    </lineage>
</organism>
<evidence type="ECO:0000313" key="5">
    <source>
        <dbReference type="EMBL" id="SOB96521.1"/>
    </source>
</evidence>
<feature type="region of interest" description="Disordered" evidence="1">
    <location>
        <begin position="186"/>
        <end position="216"/>
    </location>
</feature>
<keyword evidence="3" id="KW-0732">Signal</keyword>
<evidence type="ECO:0000259" key="4">
    <source>
        <dbReference type="Pfam" id="PF14283"/>
    </source>
</evidence>
<name>A0A285RQX6_9FIRM</name>
<reference evidence="5 6" key="1">
    <citation type="submission" date="2017-08" db="EMBL/GenBank/DDBJ databases">
        <authorList>
            <person name="de Groot N.N."/>
        </authorList>
    </citation>
    <scope>NUCLEOTIDE SEQUENCE [LARGE SCALE GENOMIC DNA]</scope>
    <source>
        <strain evidence="5 6">DSM 9787</strain>
    </source>
</reference>
<dbReference type="EMBL" id="OBMR01000003">
    <property type="protein sequence ID" value="SOB96521.1"/>
    <property type="molecule type" value="Genomic_DNA"/>
</dbReference>
<feature type="compositionally biased region" description="Polar residues" evidence="1">
    <location>
        <begin position="138"/>
        <end position="149"/>
    </location>
</feature>
<keyword evidence="2" id="KW-0812">Transmembrane</keyword>
<feature type="domain" description="Mobile element protein CD1107-like" evidence="4">
    <location>
        <begin position="49"/>
        <end position="179"/>
    </location>
</feature>
<gene>
    <name evidence="5" type="ORF">SAMN02910411_1102</name>
</gene>